<feature type="chain" id="PRO_5025072227" description="DUF2946 domain-containing protein" evidence="2">
    <location>
        <begin position="24"/>
        <end position="124"/>
    </location>
</feature>
<reference evidence="3 4" key="1">
    <citation type="submission" date="2019-08" db="EMBL/GenBank/DDBJ databases">
        <title>Prosopis cineraria nodule microbiome.</title>
        <authorList>
            <person name="Ali R."/>
            <person name="Chaluvadi S.R."/>
            <person name="Wang X."/>
        </authorList>
    </citation>
    <scope>NUCLEOTIDE SEQUENCE [LARGE SCALE GENOMIC DNA]</scope>
    <source>
        <strain evidence="3 4">BG7</strain>
    </source>
</reference>
<keyword evidence="2" id="KW-0732">Signal</keyword>
<dbReference type="PROSITE" id="PS51257">
    <property type="entry name" value="PROKAR_LIPOPROTEIN"/>
    <property type="match status" value="1"/>
</dbReference>
<dbReference type="AlphaFoldDB" id="A0A5Q0C1P4"/>
<evidence type="ECO:0000256" key="2">
    <source>
        <dbReference type="SAM" id="SignalP"/>
    </source>
</evidence>
<feature type="signal peptide" evidence="2">
    <location>
        <begin position="1"/>
        <end position="23"/>
    </location>
</feature>
<sequence length="124" mass="12858">MRLLAIVTMIFAWLAYGTMSAWAGCPMCASMHQAASPDMTASGQHHHMAGMEMDGTVTANSPASDPCPVGGMAHMPFCSACLVVPPDVAVGTDGKQVFSYPSPAIERSFPGARPAPLAPPPRTA</sequence>
<evidence type="ECO:0000313" key="3">
    <source>
        <dbReference type="EMBL" id="QFY59175.1"/>
    </source>
</evidence>
<accession>A0A5Q0C1P4</accession>
<gene>
    <name evidence="3" type="ORF">FZ934_01150</name>
</gene>
<evidence type="ECO:0008006" key="5">
    <source>
        <dbReference type="Google" id="ProtNLM"/>
    </source>
</evidence>
<keyword evidence="4" id="KW-1185">Reference proteome</keyword>
<feature type="region of interest" description="Disordered" evidence="1">
    <location>
        <begin position="102"/>
        <end position="124"/>
    </location>
</feature>
<dbReference type="Proteomes" id="UP000326881">
    <property type="component" value="Chromosome"/>
</dbReference>
<organism evidence="3 4">
    <name type="scientific">Rhizobium grahamii</name>
    <dbReference type="NCBI Taxonomy" id="1120045"/>
    <lineage>
        <taxon>Bacteria</taxon>
        <taxon>Pseudomonadati</taxon>
        <taxon>Pseudomonadota</taxon>
        <taxon>Alphaproteobacteria</taxon>
        <taxon>Hyphomicrobiales</taxon>
        <taxon>Rhizobiaceae</taxon>
        <taxon>Rhizobium/Agrobacterium group</taxon>
        <taxon>Rhizobium</taxon>
    </lineage>
</organism>
<dbReference type="OrthoDB" id="8304754at2"/>
<evidence type="ECO:0000313" key="4">
    <source>
        <dbReference type="Proteomes" id="UP000326881"/>
    </source>
</evidence>
<dbReference type="KEGG" id="rgr:FZ934_01150"/>
<proteinExistence type="predicted"/>
<protein>
    <recommendedName>
        <fullName evidence="5">DUF2946 domain-containing protein</fullName>
    </recommendedName>
</protein>
<dbReference type="EMBL" id="CP043498">
    <property type="protein sequence ID" value="QFY59175.1"/>
    <property type="molecule type" value="Genomic_DNA"/>
</dbReference>
<evidence type="ECO:0000256" key="1">
    <source>
        <dbReference type="SAM" id="MobiDB-lite"/>
    </source>
</evidence>
<name>A0A5Q0C1P4_9HYPH</name>